<dbReference type="InterPro" id="IPR041698">
    <property type="entry name" value="Methyltransf_25"/>
</dbReference>
<dbReference type="InterPro" id="IPR029063">
    <property type="entry name" value="SAM-dependent_MTases_sf"/>
</dbReference>
<dbReference type="EMBL" id="LNQL01000002">
    <property type="protein sequence ID" value="KSU49105.1"/>
    <property type="molecule type" value="Genomic_DNA"/>
</dbReference>
<sequence length="242" mass="27579">MAYEQFAYIYDELMQDVPYDQWVDWVKAYVPTGSTIADIGCGTGTATLALAAHYEMIGIDLSEEMLEVAQEKAMEEGLRIQFWAQDMREIELPTPVDAATILCDSLNYLRTEEDVKQTFTHVAAILKEGGRLLFDTHSPYKMETLFNGKTYATHAEQSSYIWFADPGEAPLSVVHELTFFIEEEDGRYERVDETHHQRTYPPAQYVTWLRDAGFRVLAVTGDFGPDAPSETAERIFFVAEKM</sequence>
<dbReference type="Gene3D" id="3.40.50.150">
    <property type="entry name" value="Vaccinia Virus protein VP39"/>
    <property type="match status" value="1"/>
</dbReference>
<evidence type="ECO:0000256" key="2">
    <source>
        <dbReference type="ARBA" id="ARBA00022679"/>
    </source>
</evidence>
<gene>
    <name evidence="4" type="ORF">AS033_06940</name>
</gene>
<evidence type="ECO:0000256" key="1">
    <source>
        <dbReference type="ARBA" id="ARBA00022603"/>
    </source>
</evidence>
<dbReference type="AlphaFoldDB" id="A0A0V8GFZ8"/>
<name>A0A0V8GFZ8_9BACL</name>
<dbReference type="CDD" id="cd02440">
    <property type="entry name" value="AdoMet_MTases"/>
    <property type="match status" value="1"/>
</dbReference>
<evidence type="ECO:0000313" key="5">
    <source>
        <dbReference type="Proteomes" id="UP000053797"/>
    </source>
</evidence>
<dbReference type="GO" id="GO:0032259">
    <property type="term" value="P:methylation"/>
    <property type="evidence" value="ECO:0007669"/>
    <property type="project" value="UniProtKB-KW"/>
</dbReference>
<dbReference type="Pfam" id="PF13649">
    <property type="entry name" value="Methyltransf_25"/>
    <property type="match status" value="1"/>
</dbReference>
<feature type="domain" description="Methyltransferase" evidence="3">
    <location>
        <begin position="36"/>
        <end position="130"/>
    </location>
</feature>
<dbReference type="SUPFAM" id="SSF53335">
    <property type="entry name" value="S-adenosyl-L-methionine-dependent methyltransferases"/>
    <property type="match status" value="1"/>
</dbReference>
<dbReference type="PANTHER" id="PTHR43861:SF1">
    <property type="entry name" value="TRANS-ACONITATE 2-METHYLTRANSFERASE"/>
    <property type="match status" value="1"/>
</dbReference>
<comment type="caution">
    <text evidence="4">The sequence shown here is derived from an EMBL/GenBank/DDBJ whole genome shotgun (WGS) entry which is preliminary data.</text>
</comment>
<keyword evidence="1 4" id="KW-0489">Methyltransferase</keyword>
<keyword evidence="2 4" id="KW-0808">Transferase</keyword>
<reference evidence="4 5" key="1">
    <citation type="journal article" date="2015" name="Int. J. Syst. Evol. Microbiol.">
        <title>Exiguobacterium enclense sp. nov., isolated from sediment.</title>
        <authorList>
            <person name="Dastager S.G."/>
            <person name="Mawlankar R."/>
            <person name="Sonalkar V.V."/>
            <person name="Thorat M.N."/>
            <person name="Mual P."/>
            <person name="Verma A."/>
            <person name="Krishnamurthi S."/>
            <person name="Tang S.K."/>
            <person name="Li W.J."/>
        </authorList>
    </citation>
    <scope>NUCLEOTIDE SEQUENCE [LARGE SCALE GENOMIC DNA]</scope>
    <source>
        <strain evidence="4 5">NIO-1109</strain>
    </source>
</reference>
<protein>
    <submittedName>
        <fullName evidence="4">Methyltransferase</fullName>
    </submittedName>
</protein>
<evidence type="ECO:0000313" key="4">
    <source>
        <dbReference type="EMBL" id="KSU49105.1"/>
    </source>
</evidence>
<accession>A0A0V8GFZ8</accession>
<dbReference type="GO" id="GO:0008168">
    <property type="term" value="F:methyltransferase activity"/>
    <property type="evidence" value="ECO:0007669"/>
    <property type="project" value="UniProtKB-KW"/>
</dbReference>
<dbReference type="RefSeq" id="WP_058265064.1">
    <property type="nucleotide sequence ID" value="NZ_FMYN01000002.1"/>
</dbReference>
<proteinExistence type="predicted"/>
<dbReference type="Gene3D" id="2.20.25.110">
    <property type="entry name" value="S-adenosyl-L-methionine-dependent methyltransferases"/>
    <property type="match status" value="1"/>
</dbReference>
<dbReference type="OrthoDB" id="9811589at2"/>
<evidence type="ECO:0000259" key="3">
    <source>
        <dbReference type="Pfam" id="PF13649"/>
    </source>
</evidence>
<dbReference type="PANTHER" id="PTHR43861">
    <property type="entry name" value="TRANS-ACONITATE 2-METHYLTRANSFERASE-RELATED"/>
    <property type="match status" value="1"/>
</dbReference>
<organism evidence="4 5">
    <name type="scientific">Exiguobacterium indicum</name>
    <dbReference type="NCBI Taxonomy" id="296995"/>
    <lineage>
        <taxon>Bacteria</taxon>
        <taxon>Bacillati</taxon>
        <taxon>Bacillota</taxon>
        <taxon>Bacilli</taxon>
        <taxon>Bacillales</taxon>
        <taxon>Bacillales Family XII. Incertae Sedis</taxon>
        <taxon>Exiguobacterium</taxon>
    </lineage>
</organism>
<dbReference type="Proteomes" id="UP000053797">
    <property type="component" value="Unassembled WGS sequence"/>
</dbReference>